<comment type="caution">
    <text evidence="3">The sequence shown here is derived from an EMBL/GenBank/DDBJ whole genome shotgun (WGS) entry which is preliminary data.</text>
</comment>
<dbReference type="AlphaFoldDB" id="A0A5B5VQX1"/>
<accession>A0A5B5VQX1</accession>
<dbReference type="RefSeq" id="WP_130062765.1">
    <property type="nucleotide sequence ID" value="NZ_AP025581.1"/>
</dbReference>
<feature type="transmembrane region" description="Helical" evidence="1">
    <location>
        <begin position="221"/>
        <end position="242"/>
    </location>
</feature>
<name>A0A5B5VQX1_9BACT</name>
<reference evidence="3" key="2">
    <citation type="submission" date="2022-01" db="EMBL/GenBank/DDBJ databases">
        <title>Novel bile acid biosynthetic pathways are enriched in the microbiome of centenarians.</title>
        <authorList>
            <person name="Sato Y."/>
            <person name="Atarashi K."/>
            <person name="Plichta R.D."/>
            <person name="Arai Y."/>
            <person name="Sasajima S."/>
            <person name="Kearney M.S."/>
            <person name="Suda W."/>
            <person name="Takeshita K."/>
            <person name="Sasaki T."/>
            <person name="Okamoto S."/>
            <person name="Skelly N.A."/>
            <person name="Okamura Y."/>
            <person name="Vlamakis H."/>
            <person name="Li Y."/>
            <person name="Tanoue T."/>
            <person name="Takei H."/>
            <person name="Nittono H."/>
            <person name="Narushima S."/>
            <person name="Irie J."/>
            <person name="Itoh H."/>
            <person name="Moriya K."/>
            <person name="Sugiura Y."/>
            <person name="Suematsu M."/>
            <person name="Moritoki N."/>
            <person name="Shibata S."/>
            <person name="Littman R.D."/>
            <person name="Fischbach A.M."/>
            <person name="Uwamino Y."/>
            <person name="Inoue T."/>
            <person name="Honda A."/>
            <person name="Hattori M."/>
            <person name="Murai T."/>
            <person name="Xavier J.R."/>
            <person name="Hirose N."/>
            <person name="Honda K."/>
        </authorList>
    </citation>
    <scope>NUCLEOTIDE SEQUENCE</scope>
    <source>
        <strain evidence="3">CE91-St16</strain>
    </source>
</reference>
<dbReference type="PANTHER" id="PTHR22911">
    <property type="entry name" value="ACYL-MALONYL CONDENSING ENZYME-RELATED"/>
    <property type="match status" value="1"/>
</dbReference>
<feature type="transmembrane region" description="Helical" evidence="1">
    <location>
        <begin position="156"/>
        <end position="176"/>
    </location>
</feature>
<evidence type="ECO:0000256" key="1">
    <source>
        <dbReference type="SAM" id="Phobius"/>
    </source>
</evidence>
<evidence type="ECO:0000313" key="5">
    <source>
        <dbReference type="Proteomes" id="UP000324870"/>
    </source>
</evidence>
<proteinExistence type="predicted"/>
<dbReference type="EMBL" id="BQOL01000001">
    <property type="protein sequence ID" value="GKI19406.1"/>
    <property type="molecule type" value="Genomic_DNA"/>
</dbReference>
<dbReference type="InterPro" id="IPR000620">
    <property type="entry name" value="EamA_dom"/>
</dbReference>
<evidence type="ECO:0000313" key="4">
    <source>
        <dbReference type="EMBL" id="KAA3159961.1"/>
    </source>
</evidence>
<feature type="transmembrane region" description="Helical" evidence="1">
    <location>
        <begin position="29"/>
        <end position="51"/>
    </location>
</feature>
<feature type="transmembrane region" description="Helical" evidence="1">
    <location>
        <begin position="72"/>
        <end position="94"/>
    </location>
</feature>
<dbReference type="Pfam" id="PF00892">
    <property type="entry name" value="EamA"/>
    <property type="match status" value="2"/>
</dbReference>
<dbReference type="EMBL" id="VVND01000005">
    <property type="protein sequence ID" value="KAA3159961.1"/>
    <property type="molecule type" value="Genomic_DNA"/>
</dbReference>
<feature type="transmembrane region" description="Helical" evidence="1">
    <location>
        <begin position="281"/>
        <end position="298"/>
    </location>
</feature>
<keyword evidence="1" id="KW-0812">Transmembrane</keyword>
<dbReference type="SUPFAM" id="SSF103481">
    <property type="entry name" value="Multidrug resistance efflux transporter EmrE"/>
    <property type="match status" value="2"/>
</dbReference>
<organism evidence="3 6">
    <name type="scientific">Alistipes finegoldii</name>
    <dbReference type="NCBI Taxonomy" id="214856"/>
    <lineage>
        <taxon>Bacteria</taxon>
        <taxon>Pseudomonadati</taxon>
        <taxon>Bacteroidota</taxon>
        <taxon>Bacteroidia</taxon>
        <taxon>Bacteroidales</taxon>
        <taxon>Rikenellaceae</taxon>
        <taxon>Alistipes</taxon>
    </lineage>
</organism>
<dbReference type="GO" id="GO:0016020">
    <property type="term" value="C:membrane"/>
    <property type="evidence" value="ECO:0007669"/>
    <property type="project" value="InterPro"/>
</dbReference>
<dbReference type="Gene3D" id="1.10.3730.20">
    <property type="match status" value="1"/>
</dbReference>
<dbReference type="Proteomes" id="UP000324870">
    <property type="component" value="Unassembled WGS sequence"/>
</dbReference>
<dbReference type="InterPro" id="IPR037185">
    <property type="entry name" value="EmrE-like"/>
</dbReference>
<feature type="domain" description="EamA" evidence="2">
    <location>
        <begin position="2"/>
        <end position="144"/>
    </location>
</feature>
<feature type="domain" description="EamA" evidence="2">
    <location>
        <begin position="159"/>
        <end position="295"/>
    </location>
</feature>
<gene>
    <name evidence="3" type="ORF">CE91St16_23140</name>
    <name evidence="4" type="ORF">F2A26_05380</name>
</gene>
<evidence type="ECO:0000313" key="3">
    <source>
        <dbReference type="EMBL" id="GKI19406.1"/>
    </source>
</evidence>
<feature type="transmembrane region" description="Helical" evidence="1">
    <location>
        <begin position="188"/>
        <end position="209"/>
    </location>
</feature>
<dbReference type="PANTHER" id="PTHR22911:SF137">
    <property type="entry name" value="SOLUTE CARRIER FAMILY 35 MEMBER G2-RELATED"/>
    <property type="match status" value="1"/>
</dbReference>
<evidence type="ECO:0000259" key="2">
    <source>
        <dbReference type="Pfam" id="PF00892"/>
    </source>
</evidence>
<feature type="transmembrane region" description="Helical" evidence="1">
    <location>
        <begin position="114"/>
        <end position="144"/>
    </location>
</feature>
<keyword evidence="5" id="KW-1185">Reference proteome</keyword>
<keyword evidence="1" id="KW-1133">Transmembrane helix</keyword>
<reference evidence="4 5" key="1">
    <citation type="journal article" date="2019" name="Nat. Med.">
        <title>A library of human gut bacterial isolates paired with longitudinal multiomics data enables mechanistic microbiome research.</title>
        <authorList>
            <person name="Poyet M."/>
            <person name="Groussin M."/>
            <person name="Gibbons S.M."/>
            <person name="Avila-Pacheco J."/>
            <person name="Jiang X."/>
            <person name="Kearney S.M."/>
            <person name="Perrotta A.R."/>
            <person name="Berdy B."/>
            <person name="Zhao S."/>
            <person name="Lieberman T.D."/>
            <person name="Swanson P.K."/>
            <person name="Smith M."/>
            <person name="Roesemann S."/>
            <person name="Alexander J.E."/>
            <person name="Rich S.A."/>
            <person name="Livny J."/>
            <person name="Vlamakis H."/>
            <person name="Clish C."/>
            <person name="Bullock K."/>
            <person name="Deik A."/>
            <person name="Scott J."/>
            <person name="Pierce K.A."/>
            <person name="Xavier R.J."/>
            <person name="Alm E.J."/>
        </authorList>
    </citation>
    <scope>NUCLEOTIDE SEQUENCE [LARGE SCALE GENOMIC DNA]</scope>
    <source>
        <strain evidence="4 5">BIOML-A1</strain>
    </source>
</reference>
<sequence>MWLTLAFTSAALLGFYDAAKKQSLTGNAVLPVLLLNTLFSALFLLPMIVSAECGFGWFDGTILAASSGTLRAHGLVLFKAVIVLTSWIFGYFAMKHLPITIVGPINATRPVMVLVGAMLIFGERLNACQWTGVVLTLLSLFLLSRSSRREGVDFRHNVWILCIAVAALAAVVSGLYDKYIMARLDPVFVQGWCNLYLFGLMSVVVGILWWPRRRTTTPFHWTWAIPLISFFLVLADFAYFYALHQPDAMVSVVSMVRRSSVVVSFLCGAVLFREHNLRSKAFDLAFILVGMFFLWLGSR</sequence>
<evidence type="ECO:0000313" key="6">
    <source>
        <dbReference type="Proteomes" id="UP001055105"/>
    </source>
</evidence>
<keyword evidence="1" id="KW-0472">Membrane</keyword>
<protein>
    <submittedName>
        <fullName evidence="4">EamA family transporter</fullName>
    </submittedName>
    <submittedName>
        <fullName evidence="3">Permease</fullName>
    </submittedName>
</protein>
<dbReference type="Proteomes" id="UP001055105">
    <property type="component" value="Unassembled WGS sequence"/>
</dbReference>